<dbReference type="SMART" id="SM00460">
    <property type="entry name" value="TGc"/>
    <property type="match status" value="1"/>
</dbReference>
<reference evidence="2" key="2">
    <citation type="journal article" date="2023" name="Biology">
        <title>Prokaryotic Life Associated with Coal-Fire Gas Vents Revealed by Metagenomics.</title>
        <authorList>
            <person name="Kadnikov V.V."/>
            <person name="Mardanov A.V."/>
            <person name="Beletsky A.V."/>
            <person name="Karnachuk O.V."/>
            <person name="Ravin N.V."/>
        </authorList>
    </citation>
    <scope>NUCLEOTIDE SEQUENCE</scope>
    <source>
        <strain evidence="2">Bu02</strain>
    </source>
</reference>
<protein>
    <submittedName>
        <fullName evidence="2">S-layer homology domain-containing protein</fullName>
    </submittedName>
</protein>
<dbReference type="InterPro" id="IPR038765">
    <property type="entry name" value="Papain-like_cys_pep_sf"/>
</dbReference>
<dbReference type="PANTHER" id="PTHR46333">
    <property type="entry name" value="CYTOKINESIS PROTEIN 3"/>
    <property type="match status" value="1"/>
</dbReference>
<dbReference type="AlphaFoldDB" id="A0AAT9LE42"/>
<dbReference type="InterPro" id="IPR001119">
    <property type="entry name" value="SLH_dom"/>
</dbReference>
<organism evidence="2">
    <name type="scientific">Candidatus Fermentithermobacillus carboniphilus</name>
    <dbReference type="NCBI Taxonomy" id="3085328"/>
    <lineage>
        <taxon>Bacteria</taxon>
        <taxon>Bacillati</taxon>
        <taxon>Bacillota</taxon>
        <taxon>Candidatus Fermentithermobacillia</taxon>
        <taxon>Candidatus Fermentithermobacillales</taxon>
        <taxon>Candidatus Fermentithermobacillaceae</taxon>
        <taxon>Candidatus Fermentithermobacillus</taxon>
    </lineage>
</organism>
<feature type="domain" description="SLH" evidence="1">
    <location>
        <begin position="48"/>
        <end position="111"/>
    </location>
</feature>
<dbReference type="KEGG" id="fcz:IMF26_05020"/>
<dbReference type="GO" id="GO:0005737">
    <property type="term" value="C:cytoplasm"/>
    <property type="evidence" value="ECO:0007669"/>
    <property type="project" value="TreeGrafter"/>
</dbReference>
<reference evidence="2" key="1">
    <citation type="submission" date="2020-10" db="EMBL/GenBank/DDBJ databases">
        <authorList>
            <person name="Kadnikov V."/>
            <person name="Beletsky A.V."/>
            <person name="Mardanov A.V."/>
            <person name="Karnachuk O.V."/>
            <person name="Ravin N.V."/>
        </authorList>
    </citation>
    <scope>NUCLEOTIDE SEQUENCE</scope>
    <source>
        <strain evidence="2">Bu02</strain>
    </source>
</reference>
<name>A0AAT9LE42_9FIRM</name>
<dbReference type="Pfam" id="PF00395">
    <property type="entry name" value="SLH"/>
    <property type="match status" value="2"/>
</dbReference>
<proteinExistence type="predicted"/>
<dbReference type="Gene3D" id="3.10.620.30">
    <property type="match status" value="1"/>
</dbReference>
<dbReference type="EMBL" id="CP062796">
    <property type="protein sequence ID" value="QUL99410.1"/>
    <property type="molecule type" value="Genomic_DNA"/>
</dbReference>
<evidence type="ECO:0000313" key="2">
    <source>
        <dbReference type="EMBL" id="QUL99410.1"/>
    </source>
</evidence>
<dbReference type="SUPFAM" id="SSF54001">
    <property type="entry name" value="Cysteine proteinases"/>
    <property type="match status" value="1"/>
</dbReference>
<sequence>MSHWWSQSTLSSHRLRCKKSLGFWGKKATLAFLIVTALISSFLPSLARAQTLFSDIEGHWAEHDIVQMARMGVVNGYEDGTFRPDSPVSREEAIKMVFSLYPEAKKLAKELSVFQPDYPDVRNTWARDFLECALGIVPGYTDFTFRPKEPMSRLDAVILILKAKFLAEGKTGSFEYGPFVWLPQPDKQWVEKVRTSPEARAIGSGDDQVDEVNLYIPMAFLMQSNIIRGYGTTLGWQDPVTRAQMCILLRRIAEYQIPAYGSFVSFCLHDGTTVHPVNLDKEEAEKALERAGTYYRTAYPDEYQRARVIYDSVALNFQYDYASLKNMRDQTPIQVMARGAGVCQGIADLYTLLAQKAGLKAETVTGWAKNPTISGGHAWVRLTLSNRTVYCDPTWGMSGQIFFDNLEDYRSKGAYDWKEGPVTGGKPPESKIPCFRASFNFNLGHETFRSPVSNPSGSPRLPLLPALMKRVSRQEDP</sequence>
<dbReference type="Pfam" id="PF01841">
    <property type="entry name" value="Transglut_core"/>
    <property type="match status" value="1"/>
</dbReference>
<gene>
    <name evidence="2" type="ORF">IMF26_05020</name>
</gene>
<dbReference type="InterPro" id="IPR002931">
    <property type="entry name" value="Transglutaminase-like"/>
</dbReference>
<accession>A0AAT9LE42</accession>
<dbReference type="InterPro" id="IPR052557">
    <property type="entry name" value="CAP/Cytokinesis_protein"/>
</dbReference>
<evidence type="ECO:0000259" key="1">
    <source>
        <dbReference type="PROSITE" id="PS51272"/>
    </source>
</evidence>
<dbReference type="PROSITE" id="PS51272">
    <property type="entry name" value="SLH"/>
    <property type="match status" value="1"/>
</dbReference>
<dbReference type="PANTHER" id="PTHR46333:SF2">
    <property type="entry name" value="CYTOKINESIS PROTEIN 3"/>
    <property type="match status" value="1"/>
</dbReference>